<dbReference type="Gene3D" id="1.10.1380.10">
    <property type="entry name" value="Neutral endopeptidase , domain2"/>
    <property type="match status" value="1"/>
</dbReference>
<keyword evidence="2" id="KW-1185">Reference proteome</keyword>
<sequence>IDSDKVQKLRLSEMTAIFSMIQVDWKRYLKSVSPSNVQNYFESEPEISLYQFNGICRISELLMSIEKRTIVNFLMLTFTEGFKLSYNEKMNNIREVNIKLKKSTKKI</sequence>
<feature type="non-terminal residue" evidence="1">
    <location>
        <position position="1"/>
    </location>
</feature>
<protein>
    <submittedName>
        <fullName evidence="1">Uncharacterized protein</fullName>
    </submittedName>
</protein>
<accession>A0AAV5WXF7</accession>
<comment type="caution">
    <text evidence="1">The sequence shown here is derived from an EMBL/GenBank/DDBJ whole genome shotgun (WGS) entry which is preliminary data.</text>
</comment>
<dbReference type="AlphaFoldDB" id="A0AAV5WXF7"/>
<evidence type="ECO:0000313" key="2">
    <source>
        <dbReference type="Proteomes" id="UP001432322"/>
    </source>
</evidence>
<evidence type="ECO:0000313" key="1">
    <source>
        <dbReference type="EMBL" id="GMT35325.1"/>
    </source>
</evidence>
<dbReference type="EMBL" id="BTSY01000007">
    <property type="protein sequence ID" value="GMT35325.1"/>
    <property type="molecule type" value="Genomic_DNA"/>
</dbReference>
<name>A0AAV5WXF7_9BILA</name>
<gene>
    <name evidence="1" type="ORF">PFISCL1PPCAC_26622</name>
</gene>
<dbReference type="InterPro" id="IPR042089">
    <property type="entry name" value="Peptidase_M13_dom_2"/>
</dbReference>
<dbReference type="Proteomes" id="UP001432322">
    <property type="component" value="Unassembled WGS sequence"/>
</dbReference>
<proteinExistence type="predicted"/>
<organism evidence="1 2">
    <name type="scientific">Pristionchus fissidentatus</name>
    <dbReference type="NCBI Taxonomy" id="1538716"/>
    <lineage>
        <taxon>Eukaryota</taxon>
        <taxon>Metazoa</taxon>
        <taxon>Ecdysozoa</taxon>
        <taxon>Nematoda</taxon>
        <taxon>Chromadorea</taxon>
        <taxon>Rhabditida</taxon>
        <taxon>Rhabditina</taxon>
        <taxon>Diplogasteromorpha</taxon>
        <taxon>Diplogasteroidea</taxon>
        <taxon>Neodiplogasteridae</taxon>
        <taxon>Pristionchus</taxon>
    </lineage>
</organism>
<reference evidence="1" key="1">
    <citation type="submission" date="2023-10" db="EMBL/GenBank/DDBJ databases">
        <title>Genome assembly of Pristionchus species.</title>
        <authorList>
            <person name="Yoshida K."/>
            <person name="Sommer R.J."/>
        </authorList>
    </citation>
    <scope>NUCLEOTIDE SEQUENCE</scope>
    <source>
        <strain evidence="1">RS5133</strain>
    </source>
</reference>